<keyword evidence="3" id="KW-1185">Reference proteome</keyword>
<comment type="caution">
    <text evidence="2">The sequence shown here is derived from an EMBL/GenBank/DDBJ whole genome shotgun (WGS) entry which is preliminary data.</text>
</comment>
<organism evidence="2 3">
    <name type="scientific">Chloroflexus islandicus</name>
    <dbReference type="NCBI Taxonomy" id="1707952"/>
    <lineage>
        <taxon>Bacteria</taxon>
        <taxon>Bacillati</taxon>
        <taxon>Chloroflexota</taxon>
        <taxon>Chloroflexia</taxon>
        <taxon>Chloroflexales</taxon>
        <taxon>Chloroflexineae</taxon>
        <taxon>Chloroflexaceae</taxon>
        <taxon>Chloroflexus</taxon>
    </lineage>
</organism>
<dbReference type="RefSeq" id="WP_066787658.1">
    <property type="nucleotide sequence ID" value="NZ_LWQS01000055.1"/>
</dbReference>
<dbReference type="Pfam" id="PF18182">
    <property type="entry name" value="mCpol"/>
    <property type="match status" value="1"/>
</dbReference>
<proteinExistence type="predicted"/>
<accession>A0A178MBP3</accession>
<dbReference type="EMBL" id="LWQS01000055">
    <property type="protein sequence ID" value="OAN45438.1"/>
    <property type="molecule type" value="Genomic_DNA"/>
</dbReference>
<dbReference type="OrthoDB" id="495461at2"/>
<reference evidence="2 3" key="1">
    <citation type="submission" date="2016-04" db="EMBL/GenBank/DDBJ databases">
        <title>Chloroflexus islandicus sp. nov., a thermophilic filamentous anoxygenic phototrophic bacterium from geyser Strokkur (Iceland).</title>
        <authorList>
            <person name="Gaisin V.A."/>
            <person name="Kalashnikov A.M."/>
            <person name="Sukhacheva M.V."/>
            <person name="Grouzdev D.S."/>
            <person name="Ivanov T.M."/>
            <person name="Kuznetsov B."/>
            <person name="Gorlenko V.M."/>
        </authorList>
    </citation>
    <scope>NUCLEOTIDE SEQUENCE [LARGE SCALE GENOMIC DNA]</scope>
    <source>
        <strain evidence="3">isl-2</strain>
    </source>
</reference>
<dbReference type="Proteomes" id="UP000078287">
    <property type="component" value="Unassembled WGS sequence"/>
</dbReference>
<name>A0A178MBP3_9CHLR</name>
<feature type="domain" description="Minimal CRISPR polymerase" evidence="1">
    <location>
        <begin position="3"/>
        <end position="113"/>
    </location>
</feature>
<sequence>MIYVSVDGDDIGRLLTQKIYQANNDDEVRAFSELVTTTFQAVAAWVIQNQGEVLFCTGDSIFFKISEHLVDNALRHFELDHFTISVGIGETRKEAHWALNIAKSLGKARIVNFNEVRRDIFGKVD</sequence>
<dbReference type="InterPro" id="IPR040942">
    <property type="entry name" value="Minimal_Cpol"/>
</dbReference>
<dbReference type="AlphaFoldDB" id="A0A178MBP3"/>
<evidence type="ECO:0000259" key="1">
    <source>
        <dbReference type="Pfam" id="PF18182"/>
    </source>
</evidence>
<protein>
    <recommendedName>
        <fullName evidence="1">Minimal CRISPR polymerase domain-containing protein</fullName>
    </recommendedName>
</protein>
<evidence type="ECO:0000313" key="3">
    <source>
        <dbReference type="Proteomes" id="UP000078287"/>
    </source>
</evidence>
<evidence type="ECO:0000313" key="2">
    <source>
        <dbReference type="EMBL" id="OAN45438.1"/>
    </source>
</evidence>
<dbReference type="NCBIfam" id="NF033576">
    <property type="entry name" value="mCpol"/>
    <property type="match status" value="1"/>
</dbReference>
<gene>
    <name evidence="2" type="ORF">A6A03_14765</name>
</gene>